<name>A0A9P0CF28_9CUCU</name>
<dbReference type="EMBL" id="OV651813">
    <property type="protein sequence ID" value="CAH1098710.1"/>
    <property type="molecule type" value="Genomic_DNA"/>
</dbReference>
<feature type="region of interest" description="Disordered" evidence="1">
    <location>
        <begin position="1"/>
        <end position="20"/>
    </location>
</feature>
<protein>
    <submittedName>
        <fullName evidence="2">Uncharacterized protein</fullName>
    </submittedName>
</protein>
<keyword evidence="3" id="KW-1185">Reference proteome</keyword>
<organism evidence="2 3">
    <name type="scientific">Psylliodes chrysocephalus</name>
    <dbReference type="NCBI Taxonomy" id="3402493"/>
    <lineage>
        <taxon>Eukaryota</taxon>
        <taxon>Metazoa</taxon>
        <taxon>Ecdysozoa</taxon>
        <taxon>Arthropoda</taxon>
        <taxon>Hexapoda</taxon>
        <taxon>Insecta</taxon>
        <taxon>Pterygota</taxon>
        <taxon>Neoptera</taxon>
        <taxon>Endopterygota</taxon>
        <taxon>Coleoptera</taxon>
        <taxon>Polyphaga</taxon>
        <taxon>Cucujiformia</taxon>
        <taxon>Chrysomeloidea</taxon>
        <taxon>Chrysomelidae</taxon>
        <taxon>Galerucinae</taxon>
        <taxon>Alticini</taxon>
        <taxon>Psylliodes</taxon>
    </lineage>
</organism>
<accession>A0A9P0CF28</accession>
<feature type="compositionally biased region" description="Basic and acidic residues" evidence="1">
    <location>
        <begin position="1"/>
        <end position="19"/>
    </location>
</feature>
<dbReference type="OrthoDB" id="7682138at2759"/>
<dbReference type="Proteomes" id="UP001153636">
    <property type="component" value="Chromosome 1"/>
</dbReference>
<evidence type="ECO:0000313" key="2">
    <source>
        <dbReference type="EMBL" id="CAH1098710.1"/>
    </source>
</evidence>
<evidence type="ECO:0000313" key="3">
    <source>
        <dbReference type="Proteomes" id="UP001153636"/>
    </source>
</evidence>
<gene>
    <name evidence="2" type="ORF">PSYICH_LOCUS363</name>
</gene>
<evidence type="ECO:0000256" key="1">
    <source>
        <dbReference type="SAM" id="MobiDB-lite"/>
    </source>
</evidence>
<reference evidence="2" key="1">
    <citation type="submission" date="2022-01" db="EMBL/GenBank/DDBJ databases">
        <authorList>
            <person name="King R."/>
        </authorList>
    </citation>
    <scope>NUCLEOTIDE SEQUENCE</scope>
</reference>
<proteinExistence type="predicted"/>
<dbReference type="AlphaFoldDB" id="A0A9P0CF28"/>
<sequence>MTEPDGADHTKYSDNRSESTEIAYSTRLREKALDNNLKVNVNVSKDNRTLKTVSTKLKQSSKNSAIFKINPSQIFLRKENKEKVTSQKVVKKIAPTLLRTAHVLLNSLLNPVNREYGHKNSVLKRSMESVEKSMENVLSILSQHGDNNDELMDEDITYEDLPMTNSSENDVDIDTQINNNQEKAVFQFEPQENADIHIVSKAIDEARKGSFVQIIADDIDVLVLLTQFYEGLDIVFTKINRGRSSNEIYDVNSFKYPNLKETIAFLHAFSGCDTNCAFYQKTKDTIFKYVAADEDLINRAQIFYQRKINKDDLWKVTLDIDWCLNILNPTDWGWKSVEYKLVPIFTSKPLLPDKFIKKFTCSCKRGCTKKCFCKKMGLRCTQFCKVYKDRDCENSENMLTIQDFDEDKDFEEQIELQLEPELLIQETENHWDTSDFCDSQISLEVDWAETTTEFDDEEEISPCKYQD</sequence>